<dbReference type="EMBL" id="BORT01000011">
    <property type="protein sequence ID" value="GIO47988.1"/>
    <property type="molecule type" value="Genomic_DNA"/>
</dbReference>
<comment type="caution">
    <text evidence="3">The sequence shown here is derived from an EMBL/GenBank/DDBJ whole genome shotgun (WGS) entry which is preliminary data.</text>
</comment>
<sequence>MNVMPRARDPNRDRAKVIWLEHGGDITNRQIAEQLGVDEKKVAVWKQRDKWNVVQQSEENVVQLNEGDVVQQKRGAPKGNKNAVGNRGGAKPGNKNAIGNRGGSGGPPGNKKAVTTGEHESILLDTLDDDERVLFDFVRTDPLEQINNDIRICDIRIRRMMLRLQRVRSGEESKSTDRKYQLVEGAEGKPPELREVERVEKERAKLERELAIEDALTRVLDKKTKLLELKHKMLVDEAPPEESEDDGFLDALKGMTSEVWEDVGNSSKT</sequence>
<organism evidence="3 4">
    <name type="scientific">Paenibacillus azoreducens</name>
    <dbReference type="NCBI Taxonomy" id="116718"/>
    <lineage>
        <taxon>Bacteria</taxon>
        <taxon>Bacillati</taxon>
        <taxon>Bacillota</taxon>
        <taxon>Bacilli</taxon>
        <taxon>Bacillales</taxon>
        <taxon>Paenibacillaceae</taxon>
        <taxon>Paenibacillus</taxon>
    </lineage>
</organism>
<proteinExistence type="predicted"/>
<protein>
    <recommendedName>
        <fullName evidence="2">PBSX phage terminase small subunit-like N-terminal domain-containing protein</fullName>
    </recommendedName>
</protein>
<gene>
    <name evidence="3" type="ORF">J34TS1_27530</name>
</gene>
<dbReference type="AlphaFoldDB" id="A0A919YEW1"/>
<dbReference type="Pfam" id="PF10668">
    <property type="entry name" value="Phage_terminase"/>
    <property type="match status" value="1"/>
</dbReference>
<keyword evidence="4" id="KW-1185">Reference proteome</keyword>
<dbReference type="Proteomes" id="UP000682811">
    <property type="component" value="Unassembled WGS sequence"/>
</dbReference>
<name>A0A919YEW1_9BACL</name>
<feature type="region of interest" description="Disordered" evidence="1">
    <location>
        <begin position="67"/>
        <end position="114"/>
    </location>
</feature>
<reference evidence="3 4" key="1">
    <citation type="submission" date="2021-03" db="EMBL/GenBank/DDBJ databases">
        <title>Antimicrobial resistance genes in bacteria isolated from Japanese honey, and their potential for conferring macrolide and lincosamide resistance in the American foulbrood pathogen Paenibacillus larvae.</title>
        <authorList>
            <person name="Okamoto M."/>
            <person name="Kumagai M."/>
            <person name="Kanamori H."/>
            <person name="Takamatsu D."/>
        </authorList>
    </citation>
    <scope>NUCLEOTIDE SEQUENCE [LARGE SCALE GENOMIC DNA]</scope>
    <source>
        <strain evidence="3 4">J34TS1</strain>
    </source>
</reference>
<evidence type="ECO:0000259" key="2">
    <source>
        <dbReference type="Pfam" id="PF10668"/>
    </source>
</evidence>
<evidence type="ECO:0000256" key="1">
    <source>
        <dbReference type="SAM" id="MobiDB-lite"/>
    </source>
</evidence>
<accession>A0A919YEW1</accession>
<feature type="domain" description="PBSX phage terminase small subunit-like N-terminal" evidence="2">
    <location>
        <begin position="4"/>
        <end position="59"/>
    </location>
</feature>
<evidence type="ECO:0000313" key="4">
    <source>
        <dbReference type="Proteomes" id="UP000682811"/>
    </source>
</evidence>
<dbReference type="InterPro" id="IPR018925">
    <property type="entry name" value="XtmA-like_N"/>
</dbReference>
<evidence type="ECO:0000313" key="3">
    <source>
        <dbReference type="EMBL" id="GIO47988.1"/>
    </source>
</evidence>